<evidence type="ECO:0000313" key="2">
    <source>
        <dbReference type="Proteomes" id="UP000199529"/>
    </source>
</evidence>
<sequence>MLITNVRPWGGEPSDVEIQDGRITAITPHAPQADRDRTVIHNGRVVADGGNLTE</sequence>
<dbReference type="STRING" id="418495.SAMN05216215_107528"/>
<reference evidence="2" key="1">
    <citation type="submission" date="2016-10" db="EMBL/GenBank/DDBJ databases">
        <authorList>
            <person name="Varghese N."/>
            <person name="Submissions S."/>
        </authorList>
    </citation>
    <scope>NUCLEOTIDE SEQUENCE [LARGE SCALE GENOMIC DNA]</scope>
    <source>
        <strain evidence="2">CGMCC 4.3530</strain>
    </source>
</reference>
<keyword evidence="2" id="KW-1185">Reference proteome</keyword>
<evidence type="ECO:0000313" key="1">
    <source>
        <dbReference type="EMBL" id="SDZ45284.1"/>
    </source>
</evidence>
<gene>
    <name evidence="1" type="ORF">SAMN05216215_107528</name>
</gene>
<name>A0A1H3T505_9PSEU</name>
<dbReference type="AlphaFoldDB" id="A0A1H3T505"/>
<dbReference type="SUPFAM" id="SSF51338">
    <property type="entry name" value="Composite domain of metallo-dependent hydrolases"/>
    <property type="match status" value="1"/>
</dbReference>
<accession>A0A1H3T505</accession>
<proteinExistence type="predicted"/>
<dbReference type="GO" id="GO:0016810">
    <property type="term" value="F:hydrolase activity, acting on carbon-nitrogen (but not peptide) bonds"/>
    <property type="evidence" value="ECO:0007669"/>
    <property type="project" value="InterPro"/>
</dbReference>
<organism evidence="1 2">
    <name type="scientific">Saccharopolyspora shandongensis</name>
    <dbReference type="NCBI Taxonomy" id="418495"/>
    <lineage>
        <taxon>Bacteria</taxon>
        <taxon>Bacillati</taxon>
        <taxon>Actinomycetota</taxon>
        <taxon>Actinomycetes</taxon>
        <taxon>Pseudonocardiales</taxon>
        <taxon>Pseudonocardiaceae</taxon>
        <taxon>Saccharopolyspora</taxon>
    </lineage>
</organism>
<dbReference type="EMBL" id="FNOK01000075">
    <property type="protein sequence ID" value="SDZ45284.1"/>
    <property type="molecule type" value="Genomic_DNA"/>
</dbReference>
<dbReference type="Proteomes" id="UP000199529">
    <property type="component" value="Unassembled WGS sequence"/>
</dbReference>
<dbReference type="InterPro" id="IPR011059">
    <property type="entry name" value="Metal-dep_hydrolase_composite"/>
</dbReference>
<protein>
    <submittedName>
        <fullName evidence="1">Uncharacterized protein</fullName>
    </submittedName>
</protein>